<organism evidence="1">
    <name type="scientific">Pithovirus LCPAC104</name>
    <dbReference type="NCBI Taxonomy" id="2506589"/>
    <lineage>
        <taxon>Viruses</taxon>
        <taxon>Pithoviruses</taxon>
    </lineage>
</organism>
<sequence>MSNFKGAIIITSPDINHSIPDFFDKFIYNMIDYSVNVFYKKNSKSMNMNLKKSRSTEYRTDLRKIGKAFENAYDNKVFIIVLHDYDGEDEVILYKYSLKDTRIIEDLNDHFKKYNIMTKIIDHGINNDNNDIVNEFNEMGIFGVNIYIKNNTDERLQYIASSLVNYLTKILS</sequence>
<dbReference type="EMBL" id="MK500494">
    <property type="protein sequence ID" value="QBK90608.1"/>
    <property type="molecule type" value="Genomic_DNA"/>
</dbReference>
<accession>A0A481Z3X7</accession>
<gene>
    <name evidence="1" type="ORF">LCPAC104_01040</name>
</gene>
<evidence type="ECO:0000313" key="1">
    <source>
        <dbReference type="EMBL" id="QBK90608.1"/>
    </source>
</evidence>
<proteinExistence type="predicted"/>
<protein>
    <submittedName>
        <fullName evidence="1">Uncharacterized protein</fullName>
    </submittedName>
</protein>
<name>A0A481Z3X7_9VIRU</name>
<reference evidence="1" key="1">
    <citation type="journal article" date="2019" name="MBio">
        <title>Virus Genomes from Deep Sea Sediments Expand the Ocean Megavirome and Support Independent Origins of Viral Gigantism.</title>
        <authorList>
            <person name="Backstrom D."/>
            <person name="Yutin N."/>
            <person name="Jorgensen S.L."/>
            <person name="Dharamshi J."/>
            <person name="Homa F."/>
            <person name="Zaremba-Niedwiedzka K."/>
            <person name="Spang A."/>
            <person name="Wolf Y.I."/>
            <person name="Koonin E.V."/>
            <person name="Ettema T.J."/>
        </authorList>
    </citation>
    <scope>NUCLEOTIDE SEQUENCE</scope>
</reference>